<dbReference type="Proteomes" id="UP001218218">
    <property type="component" value="Unassembled WGS sequence"/>
</dbReference>
<proteinExistence type="predicted"/>
<dbReference type="PANTHER" id="PTHR43201">
    <property type="entry name" value="ACYL-COA SYNTHETASE"/>
    <property type="match status" value="1"/>
</dbReference>
<reference evidence="2" key="1">
    <citation type="submission" date="2023-03" db="EMBL/GenBank/DDBJ databases">
        <title>Massive genome expansion in bonnet fungi (Mycena s.s.) driven by repeated elements and novel gene families across ecological guilds.</title>
        <authorList>
            <consortium name="Lawrence Berkeley National Laboratory"/>
            <person name="Harder C.B."/>
            <person name="Miyauchi S."/>
            <person name="Viragh M."/>
            <person name="Kuo A."/>
            <person name="Thoen E."/>
            <person name="Andreopoulos B."/>
            <person name="Lu D."/>
            <person name="Skrede I."/>
            <person name="Drula E."/>
            <person name="Henrissat B."/>
            <person name="Morin E."/>
            <person name="Kohler A."/>
            <person name="Barry K."/>
            <person name="LaButti K."/>
            <person name="Morin E."/>
            <person name="Salamov A."/>
            <person name="Lipzen A."/>
            <person name="Mereny Z."/>
            <person name="Hegedus B."/>
            <person name="Baldrian P."/>
            <person name="Stursova M."/>
            <person name="Weitz H."/>
            <person name="Taylor A."/>
            <person name="Grigoriev I.V."/>
            <person name="Nagy L.G."/>
            <person name="Martin F."/>
            <person name="Kauserud H."/>
        </authorList>
    </citation>
    <scope>NUCLEOTIDE SEQUENCE</scope>
    <source>
        <strain evidence="2">CBHHK002</strain>
    </source>
</reference>
<evidence type="ECO:0000259" key="1">
    <source>
        <dbReference type="Pfam" id="PF00501"/>
    </source>
</evidence>
<keyword evidence="3" id="KW-1185">Reference proteome</keyword>
<dbReference type="EMBL" id="JARIHO010000001">
    <property type="protein sequence ID" value="KAJ7367482.1"/>
    <property type="molecule type" value="Genomic_DNA"/>
</dbReference>
<organism evidence="2 3">
    <name type="scientific">Mycena albidolilacea</name>
    <dbReference type="NCBI Taxonomy" id="1033008"/>
    <lineage>
        <taxon>Eukaryota</taxon>
        <taxon>Fungi</taxon>
        <taxon>Dikarya</taxon>
        <taxon>Basidiomycota</taxon>
        <taxon>Agaricomycotina</taxon>
        <taxon>Agaricomycetes</taxon>
        <taxon>Agaricomycetidae</taxon>
        <taxon>Agaricales</taxon>
        <taxon>Marasmiineae</taxon>
        <taxon>Mycenaceae</taxon>
        <taxon>Mycena</taxon>
    </lineage>
</organism>
<feature type="non-terminal residue" evidence="2">
    <location>
        <position position="1"/>
    </location>
</feature>
<dbReference type="AlphaFoldDB" id="A0AAD7ASY3"/>
<accession>A0AAD7ASY3</accession>
<dbReference type="InterPro" id="IPR042099">
    <property type="entry name" value="ANL_N_sf"/>
</dbReference>
<dbReference type="Pfam" id="PF00501">
    <property type="entry name" value="AMP-binding"/>
    <property type="match status" value="1"/>
</dbReference>
<gene>
    <name evidence="2" type="ORF">DFH08DRAFT_677980</name>
</gene>
<dbReference type="PANTHER" id="PTHR43201:SF10">
    <property type="entry name" value="CARRIER DOMAIN-CONTAINING PROTEIN"/>
    <property type="match status" value="1"/>
</dbReference>
<evidence type="ECO:0000313" key="2">
    <source>
        <dbReference type="EMBL" id="KAJ7367482.1"/>
    </source>
</evidence>
<protein>
    <recommendedName>
        <fullName evidence="1">AMP-dependent synthetase/ligase domain-containing protein</fullName>
    </recommendedName>
</protein>
<dbReference type="GO" id="GO:0031956">
    <property type="term" value="F:medium-chain fatty acid-CoA ligase activity"/>
    <property type="evidence" value="ECO:0007669"/>
    <property type="project" value="TreeGrafter"/>
</dbReference>
<feature type="domain" description="AMP-dependent synthetase/ligase" evidence="1">
    <location>
        <begin position="4"/>
        <end position="86"/>
    </location>
</feature>
<comment type="caution">
    <text evidence="2">The sequence shown here is derived from an EMBL/GenBank/DDBJ whole genome shotgun (WGS) entry which is preliminary data.</text>
</comment>
<evidence type="ECO:0000313" key="3">
    <source>
        <dbReference type="Proteomes" id="UP001218218"/>
    </source>
</evidence>
<dbReference type="Gene3D" id="3.40.50.12780">
    <property type="entry name" value="N-terminal domain of ligase-like"/>
    <property type="match status" value="1"/>
</dbReference>
<dbReference type="GO" id="GO:0006631">
    <property type="term" value="P:fatty acid metabolic process"/>
    <property type="evidence" value="ECO:0007669"/>
    <property type="project" value="TreeGrafter"/>
</dbReference>
<dbReference type="InterPro" id="IPR000873">
    <property type="entry name" value="AMP-dep_synth/lig_dom"/>
</dbReference>
<name>A0AAD7ASY3_9AGAR</name>
<dbReference type="SUPFAM" id="SSF56801">
    <property type="entry name" value="Acetyl-CoA synthetase-like"/>
    <property type="match status" value="1"/>
</dbReference>
<sequence>DQSLILHTSGTSGKKKGVPHSLLSLIIGTSCVIESWDLQEADVNLNMMPLYHVGGIVRNLLAPIFSGGSAIMCAGFDAMAFWTLARDLQASW</sequence>